<comment type="caution">
    <text evidence="2">The sequence shown here is derived from an EMBL/GenBank/DDBJ whole genome shotgun (WGS) entry which is preliminary data.</text>
</comment>
<dbReference type="Proteomes" id="UP000094569">
    <property type="component" value="Unassembled WGS sequence"/>
</dbReference>
<dbReference type="OrthoDB" id="41492at2759"/>
<dbReference type="GO" id="GO:0005737">
    <property type="term" value="C:cytoplasm"/>
    <property type="evidence" value="ECO:0007669"/>
    <property type="project" value="TreeGrafter"/>
</dbReference>
<evidence type="ECO:0000313" key="2">
    <source>
        <dbReference type="EMBL" id="ODM20207.1"/>
    </source>
</evidence>
<dbReference type="PANTHER" id="PTHR13812:SF19">
    <property type="entry name" value="KETIMINE REDUCTASE MU-CRYSTALLIN"/>
    <property type="match status" value="1"/>
</dbReference>
<reference evidence="2 3" key="1">
    <citation type="journal article" date="2016" name="BMC Genomics">
        <title>Comparative genomic and transcriptomic analyses of the Fuzhuan brick tea-fermentation fungus Aspergillus cristatus.</title>
        <authorList>
            <person name="Ge Y."/>
            <person name="Wang Y."/>
            <person name="Liu Y."/>
            <person name="Tan Y."/>
            <person name="Ren X."/>
            <person name="Zhang X."/>
            <person name="Hyde K.D."/>
            <person name="Liu Y."/>
            <person name="Liu Z."/>
        </authorList>
    </citation>
    <scope>NUCLEOTIDE SEQUENCE [LARGE SCALE GENOMIC DNA]</scope>
    <source>
        <strain evidence="2 3">GZAAS20.1005</strain>
    </source>
</reference>
<keyword evidence="3" id="KW-1185">Reference proteome</keyword>
<dbReference type="SUPFAM" id="SSF51735">
    <property type="entry name" value="NAD(P)-binding Rossmann-fold domains"/>
    <property type="match status" value="1"/>
</dbReference>
<dbReference type="EMBL" id="JXNT01000003">
    <property type="protein sequence ID" value="ODM20207.1"/>
    <property type="molecule type" value="Genomic_DNA"/>
</dbReference>
<sequence>MQALWHTRLILTFRGSEVKNITYASPTKDQVDKLIATVTKENQARWKSNASFHFIDTTARNYQRDLQALLKTTDAIFCTTPSQKPLFPASYLTQGRSHQAFISAIGSWQPQMIELDHALLHHAISANDGYNSVTGESRGVVLTDDRDFALQNCGELVNSGIPARDVVELGEIIALRKLKGNPTRDRIDKTTKFISEGFVVYKSIGVSLTDLTASNAILELAKNKQRQQHL</sequence>
<dbReference type="Gene3D" id="3.40.50.720">
    <property type="entry name" value="NAD(P)-binding Rossmann-like Domain"/>
    <property type="match status" value="1"/>
</dbReference>
<dbReference type="AlphaFoldDB" id="A0A1E3BH13"/>
<organism evidence="2 3">
    <name type="scientific">Aspergillus cristatus</name>
    <name type="common">Chinese Fuzhuan brick tea-fermentation fungus</name>
    <name type="synonym">Eurotium cristatum</name>
    <dbReference type="NCBI Taxonomy" id="573508"/>
    <lineage>
        <taxon>Eukaryota</taxon>
        <taxon>Fungi</taxon>
        <taxon>Dikarya</taxon>
        <taxon>Ascomycota</taxon>
        <taxon>Pezizomycotina</taxon>
        <taxon>Eurotiomycetes</taxon>
        <taxon>Eurotiomycetidae</taxon>
        <taxon>Eurotiales</taxon>
        <taxon>Aspergillaceae</taxon>
        <taxon>Aspergillus</taxon>
        <taxon>Aspergillus subgen. Aspergillus</taxon>
    </lineage>
</organism>
<dbReference type="VEuPathDB" id="FungiDB:SI65_03260"/>
<dbReference type="PANTHER" id="PTHR13812">
    <property type="entry name" value="KETIMINE REDUCTASE MU-CRYSTALLIN"/>
    <property type="match status" value="1"/>
</dbReference>
<gene>
    <name evidence="2" type="ORF">SI65_03260</name>
</gene>
<dbReference type="InterPro" id="IPR036291">
    <property type="entry name" value="NAD(P)-bd_dom_sf"/>
</dbReference>
<evidence type="ECO:0000313" key="3">
    <source>
        <dbReference type="Proteomes" id="UP000094569"/>
    </source>
</evidence>
<name>A0A1E3BH13_ASPCR</name>
<protein>
    <submittedName>
        <fullName evidence="2">Uncharacterized protein</fullName>
    </submittedName>
</protein>
<dbReference type="STRING" id="573508.A0A1E3BH13"/>
<evidence type="ECO:0000256" key="1">
    <source>
        <dbReference type="ARBA" id="ARBA00008903"/>
    </source>
</evidence>
<comment type="similarity">
    <text evidence="1">Belongs to the ornithine cyclodeaminase/mu-crystallin family.</text>
</comment>
<dbReference type="InterPro" id="IPR003462">
    <property type="entry name" value="ODC_Mu_crystall"/>
</dbReference>
<accession>A0A1E3BH13</accession>
<proteinExistence type="inferred from homology"/>